<name>A0A2P2P6P0_RHIMU</name>
<accession>A0A2P2P6P0</accession>
<evidence type="ECO:0000313" key="1">
    <source>
        <dbReference type="EMBL" id="MBX50426.1"/>
    </source>
</evidence>
<dbReference type="EMBL" id="GGEC01069942">
    <property type="protein sequence ID" value="MBX50426.1"/>
    <property type="molecule type" value="Transcribed_RNA"/>
</dbReference>
<sequence>MPCDYMVFIHYQCTIIFTVYPKLL</sequence>
<proteinExistence type="predicted"/>
<protein>
    <submittedName>
        <fullName evidence="1">Uncharacterized protein</fullName>
    </submittedName>
</protein>
<reference evidence="1" key="1">
    <citation type="submission" date="2018-02" db="EMBL/GenBank/DDBJ databases">
        <title>Rhizophora mucronata_Transcriptome.</title>
        <authorList>
            <person name="Meera S.P."/>
            <person name="Sreeshan A."/>
            <person name="Augustine A."/>
        </authorList>
    </citation>
    <scope>NUCLEOTIDE SEQUENCE</scope>
    <source>
        <tissue evidence="1">Leaf</tissue>
    </source>
</reference>
<dbReference type="AlphaFoldDB" id="A0A2P2P6P0"/>
<organism evidence="1">
    <name type="scientific">Rhizophora mucronata</name>
    <name type="common">Asiatic mangrove</name>
    <dbReference type="NCBI Taxonomy" id="61149"/>
    <lineage>
        <taxon>Eukaryota</taxon>
        <taxon>Viridiplantae</taxon>
        <taxon>Streptophyta</taxon>
        <taxon>Embryophyta</taxon>
        <taxon>Tracheophyta</taxon>
        <taxon>Spermatophyta</taxon>
        <taxon>Magnoliopsida</taxon>
        <taxon>eudicotyledons</taxon>
        <taxon>Gunneridae</taxon>
        <taxon>Pentapetalae</taxon>
        <taxon>rosids</taxon>
        <taxon>fabids</taxon>
        <taxon>Malpighiales</taxon>
        <taxon>Rhizophoraceae</taxon>
        <taxon>Rhizophora</taxon>
    </lineage>
</organism>